<evidence type="ECO:0000313" key="1">
    <source>
        <dbReference type="EMBL" id="KJK75909.1"/>
    </source>
</evidence>
<sequence>MPLNTRKRVSPRYLVFRHARRLQLLRAGTLDSSLLLAGQEHLHSFSVPGLQGGMHTVDVKQEINAVSQPMSLTSKQQFYVDTPEFNIPEGEIHSVYPPQGHEERAEALPHVVFNTPSFPWEWRASYIEDAPDYQHRNRVPWLAVLVFTRDELELSPEELELIQKKSQTKKGSQEGLKQTSNLSINLPVSAVKDLQHTASPIRTPESDPDAATDVILLRSGLFKSLFTKYDTHGHPEKTATHPDVRPFRFLAHRRDINTEGMAVAALTATEDDQSSFGVVVCHRTGPVSFKEPTQCIAHLVSIRGVEIMPWPLSAETRFVALSTLHSWTYTCFPPDTPSLKDQFVALGQSSSLLRANVSLGDVPPDTEGIPPAVRNRVLSRLNDGYILARYRSKTGESTACFMRGPFIPVEIPSTIPRPWHKPSTIGSDLQILDQQLGIMDITYSAAWQLGRTIAIADQDFVSRIGQVRKQIYDRGMQYARLDALHEHGTRSRAELIAQLPSLVASLQQLPTSLQLATTDCHARSRRWHRPSIEPVDISYHGRQAASVQAFAKGKKTLKDCFLRAAKEVSSAVGDDPSQPSKIPYNEFNTPFSTDWMALLKWVVDRLFLEGIPPHYLVPDSSALPLESIRFFKIDWRWMDSLLDGALSLSNHTDQDHDEVREAIVAAIDLYRETKIPELRNHVPSIPKYGCYVRSALVTKFVDLKVDVISSDPSTEPSLILLRHKIVSPETMLCLFSQEPSSPAFEGLSFTQPPHQQSFVAASDLDQEVIEMTLKKAYTADHKTDDVTRPIDTVTWKRSSPASDDKVYLWDAVLSPDIPARQLLMESLSSYYLRKVQEKMDKKYFDDDTATSALMASQLGSVCWRLVIMLDGQAEGVPKVEVSRSDVKKSQLVESVLNARALARKIPSAIETTAPSRPSFFYRVSSTDDPTTTTITATRLEQDLIFRINLEPYTAGTYELKSMVIKLPFGEPTTKPPVLMSSYKGSGAEMISNLRFNVMVDTITKDGKATGIDLRMVPRSRRGFVPVTSCSELSFILSGVLLSQVTRRTEVQLSILENYRKQGSWKPATPPDTVILVPGGGPGKLNSVRLS</sequence>
<protein>
    <submittedName>
        <fullName evidence="1">Uncharacterized protein</fullName>
    </submittedName>
</protein>
<dbReference type="Proteomes" id="UP000054544">
    <property type="component" value="Unassembled WGS sequence"/>
</dbReference>
<gene>
    <name evidence="1" type="ORF">H634G_09274</name>
</gene>
<reference evidence="2" key="1">
    <citation type="journal article" date="2014" name="BMC Genomics">
        <title>The genome sequence of the biocontrol fungus Metarhizium anisopliae and comparative genomics of Metarhizium species.</title>
        <authorList>
            <person name="Pattemore J.A."/>
            <person name="Hane J.K."/>
            <person name="Williams A.H."/>
            <person name="Wilson B.A."/>
            <person name="Stodart B.J."/>
            <person name="Ash G.J."/>
        </authorList>
    </citation>
    <scope>NUCLEOTIDE SEQUENCE [LARGE SCALE GENOMIC DNA]</scope>
    <source>
        <strain evidence="2">BRIP 53293</strain>
    </source>
</reference>
<proteinExistence type="predicted"/>
<organism evidence="1 2">
    <name type="scientific">Metarhizium anisopliae BRIP 53293</name>
    <dbReference type="NCBI Taxonomy" id="1291518"/>
    <lineage>
        <taxon>Eukaryota</taxon>
        <taxon>Fungi</taxon>
        <taxon>Dikarya</taxon>
        <taxon>Ascomycota</taxon>
        <taxon>Pezizomycotina</taxon>
        <taxon>Sordariomycetes</taxon>
        <taxon>Hypocreomycetidae</taxon>
        <taxon>Hypocreales</taxon>
        <taxon>Clavicipitaceae</taxon>
        <taxon>Metarhizium</taxon>
    </lineage>
</organism>
<accession>A0A0D9NPL6</accession>
<dbReference type="STRING" id="1291518.A0A0D9NPL6"/>
<dbReference type="AlphaFoldDB" id="A0A0D9NPL6"/>
<name>A0A0D9NPL6_METAN</name>
<evidence type="ECO:0000313" key="2">
    <source>
        <dbReference type="Proteomes" id="UP000054544"/>
    </source>
</evidence>
<dbReference type="EMBL" id="KE384749">
    <property type="protein sequence ID" value="KJK75909.1"/>
    <property type="molecule type" value="Genomic_DNA"/>
</dbReference>
<dbReference type="OrthoDB" id="3029913at2759"/>
<keyword evidence="2" id="KW-1185">Reference proteome</keyword>